<dbReference type="SUPFAM" id="SSF52540">
    <property type="entry name" value="P-loop containing nucleoside triphosphate hydrolases"/>
    <property type="match status" value="1"/>
</dbReference>
<keyword evidence="1" id="KW-0547">Nucleotide-binding</keyword>
<dbReference type="InterPro" id="IPR025662">
    <property type="entry name" value="Sigma_54_int_dom_ATP-bd_1"/>
</dbReference>
<dbReference type="Gene3D" id="3.40.50.300">
    <property type="entry name" value="P-loop containing nucleotide triphosphate hydrolases"/>
    <property type="match status" value="1"/>
</dbReference>
<proteinExistence type="inferred from homology"/>
<evidence type="ECO:0000313" key="3">
    <source>
        <dbReference type="Proteomes" id="UP000515129"/>
    </source>
</evidence>
<organism evidence="3 4">
    <name type="scientific">Carassius auratus</name>
    <name type="common">Goldfish</name>
    <dbReference type="NCBI Taxonomy" id="7957"/>
    <lineage>
        <taxon>Eukaryota</taxon>
        <taxon>Metazoa</taxon>
        <taxon>Chordata</taxon>
        <taxon>Craniata</taxon>
        <taxon>Vertebrata</taxon>
        <taxon>Euteleostomi</taxon>
        <taxon>Actinopterygii</taxon>
        <taxon>Neopterygii</taxon>
        <taxon>Teleostei</taxon>
        <taxon>Ostariophysi</taxon>
        <taxon>Cypriniformes</taxon>
        <taxon>Cyprinidae</taxon>
        <taxon>Cyprininae</taxon>
        <taxon>Carassius</taxon>
    </lineage>
</organism>
<dbReference type="KEGG" id="caua:113047096"/>
<reference evidence="4" key="1">
    <citation type="submission" date="2025-08" db="UniProtKB">
        <authorList>
            <consortium name="RefSeq"/>
        </authorList>
    </citation>
    <scope>IDENTIFICATION</scope>
    <source>
        <strain evidence="4">Wakin</strain>
        <tissue evidence="4">Muscle</tissue>
    </source>
</reference>
<dbReference type="GO" id="GO:0005525">
    <property type="term" value="F:GTP binding"/>
    <property type="evidence" value="ECO:0007669"/>
    <property type="project" value="UniProtKB-KW"/>
</dbReference>
<dbReference type="PANTHER" id="PTHR32046:SF11">
    <property type="entry name" value="IMMUNE-ASSOCIATED NUCLEOTIDE-BINDING PROTEIN 10-LIKE"/>
    <property type="match status" value="1"/>
</dbReference>
<protein>
    <submittedName>
        <fullName evidence="4">Uncharacterized protein LOC113047096</fullName>
    </submittedName>
</protein>
<accession>A0A6P6JWG1</accession>
<dbReference type="InterPro" id="IPR030379">
    <property type="entry name" value="G_SEPTIN_dom"/>
</dbReference>
<keyword evidence="1" id="KW-0342">GTP-binding</keyword>
<dbReference type="PROSITE" id="PS00675">
    <property type="entry name" value="SIGMA54_INTERACT_1"/>
    <property type="match status" value="1"/>
</dbReference>
<sequence>MTTERRKSMDEPHSMAFHHDAVLIKKGPPALYRLNTEKKYIDGTNKKVRQWIYGRRDKNKQNKVILMVGETGAGKTTMINTMINYILGVKFDDQEFYQITEETNRKDQSQSQTSEITVYEVFVEENPISLTIIDTPGYGHTEGCEEGYEKDREISEYLMRLFSDEDGIHDIDAVCFVMKSSQNRLSDKEFYIFHSVLSLFGKDIEENIMFLLTYSDGGPPTDALNAIKTAEIPCRRDERKRPVHFLFNNRQKEERDEEYEHTFRTSWEMGEKSMNRFFTLLDEKNRKSVQMTLDVLKERRRLEACVNNLVERISDKESKTEELNQIQEALGQNRDKIGRCENFEFTVKRYFKEKVLIENEWWWNRKATCCSVCQENCHEWGCWLAIGPSVCSVMTNQGCTVCTKKCLYSKHVKENKKYVRKTKQVTLTFDQLKKEYEGTAENDKISFDKKIYDNIKKKHECIKKETEDKTDIEKTLNCELEKIQKEKSKLLNEVYTIIMSLSKITLKSDSAFTLQHLDFLIPRLKEEGKDEWMKNLEDLRKAGEERKNKGAFEYLVAFGRQKWKQMFNRGKN</sequence>
<dbReference type="GeneID" id="113047096"/>
<feature type="domain" description="Septin-type G" evidence="2">
    <location>
        <begin position="65"/>
        <end position="158"/>
    </location>
</feature>
<dbReference type="Pfam" id="PF00735">
    <property type="entry name" value="Septin"/>
    <property type="match status" value="1"/>
</dbReference>
<evidence type="ECO:0000259" key="2">
    <source>
        <dbReference type="Pfam" id="PF00735"/>
    </source>
</evidence>
<gene>
    <name evidence="4" type="primary">LOC113047096</name>
</gene>
<dbReference type="PANTHER" id="PTHR32046">
    <property type="entry name" value="G DOMAIN-CONTAINING PROTEIN"/>
    <property type="match status" value="1"/>
</dbReference>
<evidence type="ECO:0000313" key="4">
    <source>
        <dbReference type="RefSeq" id="XP_026064138.1"/>
    </source>
</evidence>
<comment type="similarity">
    <text evidence="1">Belongs to the TRAFAC class TrmE-Era-EngA-EngB-Septin-like GTPase superfamily. Septin GTPase family.</text>
</comment>
<dbReference type="FunFam" id="3.40.50.300:FF:003758">
    <property type="entry name" value="Zgc:171695"/>
    <property type="match status" value="1"/>
</dbReference>
<dbReference type="RefSeq" id="XP_026064138.1">
    <property type="nucleotide sequence ID" value="XM_026208353.1"/>
</dbReference>
<dbReference type="InterPro" id="IPR027417">
    <property type="entry name" value="P-loop_NTPase"/>
</dbReference>
<name>A0A6P6JWG1_CARAU</name>
<dbReference type="Proteomes" id="UP000515129">
    <property type="component" value="Chromosome 28"/>
</dbReference>
<keyword evidence="3" id="KW-1185">Reference proteome</keyword>
<dbReference type="AlphaFoldDB" id="A0A6P6JWG1"/>
<dbReference type="OrthoDB" id="8954335at2759"/>
<evidence type="ECO:0000256" key="1">
    <source>
        <dbReference type="RuleBase" id="RU004560"/>
    </source>
</evidence>